<dbReference type="RefSeq" id="WP_047269087.1">
    <property type="nucleotide sequence ID" value="NZ_JBHMAS010000080.1"/>
</dbReference>
<name>A0ABV5XMP2_9NOCA</name>
<organism evidence="2 3">
    <name type="scientific">Rhodococcus baikonurensis</name>
    <dbReference type="NCBI Taxonomy" id="172041"/>
    <lineage>
        <taxon>Bacteria</taxon>
        <taxon>Bacillati</taxon>
        <taxon>Actinomycetota</taxon>
        <taxon>Actinomycetes</taxon>
        <taxon>Mycobacteriales</taxon>
        <taxon>Nocardiaceae</taxon>
        <taxon>Rhodococcus</taxon>
        <taxon>Rhodococcus erythropolis group</taxon>
    </lineage>
</organism>
<gene>
    <name evidence="2" type="ORF">ACFFQ6_29050</name>
</gene>
<accession>A0ABV5XMP2</accession>
<evidence type="ECO:0000313" key="2">
    <source>
        <dbReference type="EMBL" id="MFB9783750.1"/>
    </source>
</evidence>
<evidence type="ECO:0000313" key="3">
    <source>
        <dbReference type="Proteomes" id="UP001589587"/>
    </source>
</evidence>
<keyword evidence="3" id="KW-1185">Reference proteome</keyword>
<protein>
    <submittedName>
        <fullName evidence="2">Uncharacterized protein</fullName>
    </submittedName>
</protein>
<reference evidence="2 3" key="1">
    <citation type="submission" date="2024-09" db="EMBL/GenBank/DDBJ databases">
        <authorList>
            <person name="Sun Q."/>
            <person name="Mori K."/>
        </authorList>
    </citation>
    <scope>NUCLEOTIDE SEQUENCE [LARGE SCALE GENOMIC DNA]</scope>
    <source>
        <strain evidence="2 3">JCM 11411</strain>
    </source>
</reference>
<feature type="region of interest" description="Disordered" evidence="1">
    <location>
        <begin position="89"/>
        <end position="116"/>
    </location>
</feature>
<feature type="compositionally biased region" description="Polar residues" evidence="1">
    <location>
        <begin position="95"/>
        <end position="108"/>
    </location>
</feature>
<dbReference type="EMBL" id="JBHMAS010000080">
    <property type="protein sequence ID" value="MFB9783750.1"/>
    <property type="molecule type" value="Genomic_DNA"/>
</dbReference>
<sequence length="217" mass="24009">MPLNSTAAHLAAEIAAHDWSDAPYRIDRAGHSRNDDSDSKRTKDLPADETAKIKTNVMWNVAQVMAYSDPKFDVNDFAKACGIPDSIRLRHDGSPSGTIESGLRSHQVSGGRRYAMPGSSANPAVRIAMNSYGKDAAICGEVKLHQSNSGFKHNEARMQPRTFAVTTWDGMAYGEGYIRKLVRRGDWYVVEWDSFWAVDTPYPCTAPGGRHYVDVLM</sequence>
<comment type="caution">
    <text evidence="2">The sequence shown here is derived from an EMBL/GenBank/DDBJ whole genome shotgun (WGS) entry which is preliminary data.</text>
</comment>
<dbReference type="Proteomes" id="UP001589587">
    <property type="component" value="Unassembled WGS sequence"/>
</dbReference>
<evidence type="ECO:0000256" key="1">
    <source>
        <dbReference type="SAM" id="MobiDB-lite"/>
    </source>
</evidence>
<proteinExistence type="predicted"/>